<evidence type="ECO:0000313" key="3">
    <source>
        <dbReference type="Proteomes" id="UP001519887"/>
    </source>
</evidence>
<dbReference type="Proteomes" id="UP001519887">
    <property type="component" value="Unassembled WGS sequence"/>
</dbReference>
<keyword evidence="3" id="KW-1185">Reference proteome</keyword>
<dbReference type="Gene3D" id="1.10.260.40">
    <property type="entry name" value="lambda repressor-like DNA-binding domains"/>
    <property type="match status" value="1"/>
</dbReference>
<dbReference type="SUPFAM" id="SSF47413">
    <property type="entry name" value="lambda repressor-like DNA-binding domains"/>
    <property type="match status" value="1"/>
</dbReference>
<reference evidence="2 3" key="1">
    <citation type="submission" date="2021-07" db="EMBL/GenBank/DDBJ databases">
        <title>Paenibacillus radiodurans sp. nov., isolated from the southeastern edge of Tengger Desert.</title>
        <authorList>
            <person name="Zhang G."/>
        </authorList>
    </citation>
    <scope>NUCLEOTIDE SEQUENCE [LARGE SCALE GENOMIC DNA]</scope>
    <source>
        <strain evidence="2 3">CCM 7311</strain>
    </source>
</reference>
<sequence>MLEILPDLPHNWKCARARRQPRRETMTITIRHIADKAGVSRGTVDRVLNG</sequence>
<evidence type="ECO:0000259" key="1">
    <source>
        <dbReference type="PROSITE" id="PS50932"/>
    </source>
</evidence>
<evidence type="ECO:0000313" key="2">
    <source>
        <dbReference type="EMBL" id="MBW7458956.1"/>
    </source>
</evidence>
<feature type="domain" description="HTH lacI-type" evidence="1">
    <location>
        <begin position="28"/>
        <end position="50"/>
    </location>
</feature>
<organism evidence="2 3">
    <name type="scientific">Paenibacillus sepulcri</name>
    <dbReference type="NCBI Taxonomy" id="359917"/>
    <lineage>
        <taxon>Bacteria</taxon>
        <taxon>Bacillati</taxon>
        <taxon>Bacillota</taxon>
        <taxon>Bacilli</taxon>
        <taxon>Bacillales</taxon>
        <taxon>Paenibacillaceae</taxon>
        <taxon>Paenibacillus</taxon>
    </lineage>
</organism>
<dbReference type="EMBL" id="JAHZIK010001419">
    <property type="protein sequence ID" value="MBW7458956.1"/>
    <property type="molecule type" value="Genomic_DNA"/>
</dbReference>
<dbReference type="InterPro" id="IPR000843">
    <property type="entry name" value="HTH_LacI"/>
</dbReference>
<protein>
    <submittedName>
        <fullName evidence="2">LacI family DNA-binding transcriptional regulator</fullName>
    </submittedName>
</protein>
<dbReference type="InterPro" id="IPR010982">
    <property type="entry name" value="Lambda_DNA-bd_dom_sf"/>
</dbReference>
<dbReference type="GO" id="GO:0003677">
    <property type="term" value="F:DNA binding"/>
    <property type="evidence" value="ECO:0007669"/>
    <property type="project" value="UniProtKB-KW"/>
</dbReference>
<name>A0ABS7CEB7_9BACL</name>
<keyword evidence="2" id="KW-0238">DNA-binding</keyword>
<feature type="non-terminal residue" evidence="2">
    <location>
        <position position="50"/>
    </location>
</feature>
<gene>
    <name evidence="2" type="ORF">K0U00_33400</name>
</gene>
<proteinExistence type="predicted"/>
<comment type="caution">
    <text evidence="2">The sequence shown here is derived from an EMBL/GenBank/DDBJ whole genome shotgun (WGS) entry which is preliminary data.</text>
</comment>
<accession>A0ABS7CEB7</accession>
<dbReference type="PROSITE" id="PS50932">
    <property type="entry name" value="HTH_LACI_2"/>
    <property type="match status" value="1"/>
</dbReference>